<gene>
    <name evidence="1" type="primary">yba3</name>
    <name evidence="1" type="ordered locus">BUAP5A_577</name>
</gene>
<dbReference type="RefSeq" id="WP_012619397.1">
    <property type="nucleotide sequence ID" value="NC_011833.1"/>
</dbReference>
<sequence length="367" mass="43237">MPEQHHSNFFDNEIELSSKKSLDFDFSEIAENIIKTITNTVITTYQTFKTETINLFNGTTFKKIFFSSDENRAKIDSNSEATISLSEHIEQLKRVIESSKVYLRAIIERIRYQGKIKIVNKLNNNPRHPEYQSSFPEITNPIPEPEDENDFYPFKRLDENFDLEGRKSILKMDQNFRQRMNKNIQESYANDFIDESTWTVSDQLNSFNNIQSTIKHFQKKYEFLKSSNDLDNDFMNDTNPFLFVVNNGLISVNNRNKMLKDFKTIVPNVEFRQLISTYANQKFLRQSYLQLISEHPEIDQYQIKHSRNIYKINFLDDGSVKLVATNLSDLDVKNDNYIQKYKSFGIRATIILPPNASPIMKYSYFMK</sequence>
<reference evidence="1 2" key="1">
    <citation type="journal article" date="2009" name="Science">
        <title>The dynamics and time scale of ongoing genomic erosion in symbiotic bacteria.</title>
        <authorList>
            <person name="Moran N.A."/>
            <person name="McLaughlin H.J."/>
            <person name="Sorek R."/>
        </authorList>
    </citation>
    <scope>NUCLEOTIDE SEQUENCE [LARGE SCALE GENOMIC DNA]</scope>
    <source>
        <strain evidence="1 2">5A</strain>
    </source>
</reference>
<dbReference type="EMBL" id="CP001161">
    <property type="protein sequence ID" value="ACL30923.1"/>
    <property type="molecule type" value="Genomic_DNA"/>
</dbReference>
<dbReference type="KEGG" id="bap:BUAP5A_577"/>
<evidence type="ECO:0000313" key="2">
    <source>
        <dbReference type="Proteomes" id="UP000006904"/>
    </source>
</evidence>
<accession>A0A7U4DIJ2</accession>
<dbReference type="Proteomes" id="UP000006904">
    <property type="component" value="Chromosome"/>
</dbReference>
<name>A0A7U4DIJ2_BUCA5</name>
<dbReference type="OrthoDB" id="6553087at2"/>
<dbReference type="AlphaFoldDB" id="A0A7U4DIJ2"/>
<proteinExistence type="predicted"/>
<protein>
    <submittedName>
        <fullName evidence="1">Uncharacterized protein</fullName>
    </submittedName>
</protein>
<organism evidence="1 2">
    <name type="scientific">Buchnera aphidicola subsp. Acyrthosiphon pisum (strain 5A)</name>
    <dbReference type="NCBI Taxonomy" id="563178"/>
    <lineage>
        <taxon>Bacteria</taxon>
        <taxon>Pseudomonadati</taxon>
        <taxon>Pseudomonadota</taxon>
        <taxon>Gammaproteobacteria</taxon>
        <taxon>Enterobacterales</taxon>
        <taxon>Erwiniaceae</taxon>
        <taxon>Buchnera</taxon>
    </lineage>
</organism>
<evidence type="ECO:0000313" key="1">
    <source>
        <dbReference type="EMBL" id="ACL30923.1"/>
    </source>
</evidence>